<evidence type="ECO:0000256" key="7">
    <source>
        <dbReference type="ARBA" id="ARBA00047899"/>
    </source>
</evidence>
<dbReference type="CDD" id="cd14014">
    <property type="entry name" value="STKc_PknB_like"/>
    <property type="match status" value="1"/>
</dbReference>
<evidence type="ECO:0000256" key="5">
    <source>
        <dbReference type="ARBA" id="ARBA00022777"/>
    </source>
</evidence>
<dbReference type="GO" id="GO:0004674">
    <property type="term" value="F:protein serine/threonine kinase activity"/>
    <property type="evidence" value="ECO:0007669"/>
    <property type="project" value="UniProtKB-KW"/>
</dbReference>
<dbReference type="InterPro" id="IPR011009">
    <property type="entry name" value="Kinase-like_dom_sf"/>
</dbReference>
<evidence type="ECO:0000256" key="2">
    <source>
        <dbReference type="ARBA" id="ARBA00022527"/>
    </source>
</evidence>
<dbReference type="CDD" id="cd06577">
    <property type="entry name" value="PASTA_pknB"/>
    <property type="match status" value="3"/>
</dbReference>
<keyword evidence="6 9" id="KW-0067">ATP-binding</keyword>
<evidence type="ECO:0000256" key="11">
    <source>
        <dbReference type="SAM" id="Phobius"/>
    </source>
</evidence>
<evidence type="ECO:0000313" key="15">
    <source>
        <dbReference type="Proteomes" id="UP001321741"/>
    </source>
</evidence>
<sequence>MITKGYLLGDRYRIVDTLGEGGMANVYLAEDIILERKVAVKILRLDLQKEPQTLARFQREALATSELSHPNIVMVLDVSTDHGIPYMVMEYVDGPDLKEYIRQNSPLDLHNVIRIMNQILSAMTLAHKHNVIHRDLKPQNILMDKRGNIKIADFGIAVALNQNSVTQTNSVVGSVHYMSPEQTRGGMVTKQSDIYSLGIILYELITGSVPFSGDSAVSVALKHAQEPIPAIKQKDTKVPQALENVVLKATAKNPRDRYYSASEMKADLDTSLDPARANEPIFSANDGLNNDETIILPNFKLNNDAGPDRDEAKQADQEKDQETTKQALQAGKFQNLRNHKWWWLFIGLAAILVVGLMVFVLSNRNGGEVRIPDVTNLTERSARAKLESVGLKVGRIKHRESNSIDQGRVIETRPTAGEQIKRGRIIDLYISAGAGMARVPDVTGDDYQEAVDKLEKMGFEVIKESRFSASVPANHVISQSIAAGVEVKPNQTTITLSVSKGQNDHLRDTIKLPNLKNRSLKEAKEYARQHGLTLQVSQTYSDKVKKGMIVEMSPNPGTRVPRGSTITISVSEGAKKKSDDTTIRTFSVTYEKDENNDEDHQGNHVQIYIADDNHSASNVYRDLYIKRDMNFSIPFHLKEGAGSLRVVRDGQTILNQKVSK</sequence>
<dbReference type="Proteomes" id="UP001321741">
    <property type="component" value="Chromosome"/>
</dbReference>
<protein>
    <recommendedName>
        <fullName evidence="1">non-specific serine/threonine protein kinase</fullName>
        <ecNumber evidence="1">2.7.11.1</ecNumber>
    </recommendedName>
</protein>
<keyword evidence="5 14" id="KW-0418">Kinase</keyword>
<dbReference type="SMART" id="SM00740">
    <property type="entry name" value="PASTA"/>
    <property type="match status" value="3"/>
</dbReference>
<reference evidence="14 15" key="1">
    <citation type="journal article" date="2023" name="Microbiol. Spectr.">
        <title>Symbiosis of Carpenter Bees with Uncharacterized Lactic Acid Bacteria Showing NAD Auxotrophy.</title>
        <authorList>
            <person name="Kawasaki S."/>
            <person name="Ozawa K."/>
            <person name="Mori T."/>
            <person name="Yamamoto A."/>
            <person name="Ito M."/>
            <person name="Ohkuma M."/>
            <person name="Sakamoto M."/>
            <person name="Matsutani M."/>
        </authorList>
    </citation>
    <scope>NUCLEOTIDE SEQUENCE [LARGE SCALE GENOMIC DNA]</scope>
    <source>
        <strain evidence="14 15">Kim32-2</strain>
    </source>
</reference>
<keyword evidence="15" id="KW-1185">Reference proteome</keyword>
<evidence type="ECO:0000256" key="3">
    <source>
        <dbReference type="ARBA" id="ARBA00022679"/>
    </source>
</evidence>
<feature type="transmembrane region" description="Helical" evidence="11">
    <location>
        <begin position="341"/>
        <end position="361"/>
    </location>
</feature>
<dbReference type="PROSITE" id="PS50011">
    <property type="entry name" value="PROTEIN_KINASE_DOM"/>
    <property type="match status" value="1"/>
</dbReference>
<keyword evidence="2 14" id="KW-0723">Serine/threonine-protein kinase</keyword>
<feature type="domain" description="PASTA" evidence="13">
    <location>
        <begin position="433"/>
        <end position="500"/>
    </location>
</feature>
<comment type="catalytic activity">
    <reaction evidence="8">
        <text>L-seryl-[protein] + ATP = O-phospho-L-seryl-[protein] + ADP + H(+)</text>
        <dbReference type="Rhea" id="RHEA:17989"/>
        <dbReference type="Rhea" id="RHEA-COMP:9863"/>
        <dbReference type="Rhea" id="RHEA-COMP:11604"/>
        <dbReference type="ChEBI" id="CHEBI:15378"/>
        <dbReference type="ChEBI" id="CHEBI:29999"/>
        <dbReference type="ChEBI" id="CHEBI:30616"/>
        <dbReference type="ChEBI" id="CHEBI:83421"/>
        <dbReference type="ChEBI" id="CHEBI:456216"/>
        <dbReference type="EC" id="2.7.11.1"/>
    </reaction>
</comment>
<feature type="binding site" evidence="9">
    <location>
        <position position="41"/>
    </location>
    <ligand>
        <name>ATP</name>
        <dbReference type="ChEBI" id="CHEBI:30616"/>
    </ligand>
</feature>
<dbReference type="EMBL" id="AP026803">
    <property type="protein sequence ID" value="BDR60686.1"/>
    <property type="molecule type" value="Genomic_DNA"/>
</dbReference>
<comment type="catalytic activity">
    <reaction evidence="7">
        <text>L-threonyl-[protein] + ATP = O-phospho-L-threonyl-[protein] + ADP + H(+)</text>
        <dbReference type="Rhea" id="RHEA:46608"/>
        <dbReference type="Rhea" id="RHEA-COMP:11060"/>
        <dbReference type="Rhea" id="RHEA-COMP:11605"/>
        <dbReference type="ChEBI" id="CHEBI:15378"/>
        <dbReference type="ChEBI" id="CHEBI:30013"/>
        <dbReference type="ChEBI" id="CHEBI:30616"/>
        <dbReference type="ChEBI" id="CHEBI:61977"/>
        <dbReference type="ChEBI" id="CHEBI:456216"/>
        <dbReference type="EC" id="2.7.11.1"/>
    </reaction>
</comment>
<feature type="compositionally biased region" description="Basic and acidic residues" evidence="10">
    <location>
        <begin position="306"/>
        <end position="323"/>
    </location>
</feature>
<dbReference type="PROSITE" id="PS00107">
    <property type="entry name" value="PROTEIN_KINASE_ATP"/>
    <property type="match status" value="1"/>
</dbReference>
<dbReference type="InterPro" id="IPR000719">
    <property type="entry name" value="Prot_kinase_dom"/>
</dbReference>
<dbReference type="EC" id="2.7.11.1" evidence="1"/>
<feature type="domain" description="PASTA" evidence="13">
    <location>
        <begin position="367"/>
        <end position="432"/>
    </location>
</feature>
<dbReference type="Gene3D" id="1.10.510.10">
    <property type="entry name" value="Transferase(Phosphotransferase) domain 1"/>
    <property type="match status" value="1"/>
</dbReference>
<dbReference type="SMART" id="SM00220">
    <property type="entry name" value="S_TKc"/>
    <property type="match status" value="1"/>
</dbReference>
<dbReference type="PROSITE" id="PS00108">
    <property type="entry name" value="PROTEIN_KINASE_ST"/>
    <property type="match status" value="1"/>
</dbReference>
<evidence type="ECO:0000256" key="9">
    <source>
        <dbReference type="PROSITE-ProRule" id="PRU10141"/>
    </source>
</evidence>
<feature type="region of interest" description="Disordered" evidence="10">
    <location>
        <begin position="300"/>
        <end position="325"/>
    </location>
</feature>
<dbReference type="InterPro" id="IPR008271">
    <property type="entry name" value="Ser/Thr_kinase_AS"/>
</dbReference>
<dbReference type="Gene3D" id="2.60.40.2560">
    <property type="match status" value="1"/>
</dbReference>
<dbReference type="NCBIfam" id="NF033483">
    <property type="entry name" value="PknB_PASTA_kin"/>
    <property type="match status" value="1"/>
</dbReference>
<feature type="domain" description="PASTA" evidence="13">
    <location>
        <begin position="508"/>
        <end position="572"/>
    </location>
</feature>
<dbReference type="RefSeq" id="WP_317636938.1">
    <property type="nucleotide sequence ID" value="NZ_AP026803.1"/>
</dbReference>
<dbReference type="PANTHER" id="PTHR43289:SF34">
    <property type="entry name" value="SERINE_THREONINE-PROTEIN KINASE YBDM-RELATED"/>
    <property type="match status" value="1"/>
</dbReference>
<evidence type="ECO:0000256" key="6">
    <source>
        <dbReference type="ARBA" id="ARBA00022840"/>
    </source>
</evidence>
<keyword evidence="3" id="KW-0808">Transferase</keyword>
<keyword evidence="11" id="KW-0812">Transmembrane</keyword>
<dbReference type="SUPFAM" id="SSF56112">
    <property type="entry name" value="Protein kinase-like (PK-like)"/>
    <property type="match status" value="1"/>
</dbReference>
<dbReference type="PROSITE" id="PS51178">
    <property type="entry name" value="PASTA"/>
    <property type="match status" value="3"/>
</dbReference>
<dbReference type="SUPFAM" id="SSF54184">
    <property type="entry name" value="Penicillin-binding protein 2x (pbp-2x), c-terminal domain"/>
    <property type="match status" value="1"/>
</dbReference>
<keyword evidence="11" id="KW-0472">Membrane</keyword>
<dbReference type="PANTHER" id="PTHR43289">
    <property type="entry name" value="MITOGEN-ACTIVATED PROTEIN KINASE KINASE KINASE 20-RELATED"/>
    <property type="match status" value="1"/>
</dbReference>
<feature type="domain" description="Protein kinase" evidence="12">
    <location>
        <begin position="12"/>
        <end position="282"/>
    </location>
</feature>
<evidence type="ECO:0000256" key="8">
    <source>
        <dbReference type="ARBA" id="ARBA00048679"/>
    </source>
</evidence>
<accession>A0ABM8BHE9</accession>
<keyword evidence="4 9" id="KW-0547">Nucleotide-binding</keyword>
<evidence type="ECO:0000259" key="13">
    <source>
        <dbReference type="PROSITE" id="PS51178"/>
    </source>
</evidence>
<evidence type="ECO:0000259" key="12">
    <source>
        <dbReference type="PROSITE" id="PS50011"/>
    </source>
</evidence>
<evidence type="ECO:0000256" key="10">
    <source>
        <dbReference type="SAM" id="MobiDB-lite"/>
    </source>
</evidence>
<dbReference type="Pfam" id="PF03793">
    <property type="entry name" value="PASTA"/>
    <property type="match status" value="3"/>
</dbReference>
<gene>
    <name evidence="14" type="ORF">KIM322_09470</name>
</gene>
<keyword evidence="11" id="KW-1133">Transmembrane helix</keyword>
<dbReference type="InterPro" id="IPR005543">
    <property type="entry name" value="PASTA_dom"/>
</dbReference>
<dbReference type="Gene3D" id="3.30.200.20">
    <property type="entry name" value="Phosphorylase Kinase, domain 1"/>
    <property type="match status" value="1"/>
</dbReference>
<proteinExistence type="predicted"/>
<evidence type="ECO:0000256" key="4">
    <source>
        <dbReference type="ARBA" id="ARBA00022741"/>
    </source>
</evidence>
<organism evidence="14 15">
    <name type="scientific">Lactobacillus xylocopicola</name>
    <dbReference type="NCBI Taxonomy" id="2976676"/>
    <lineage>
        <taxon>Bacteria</taxon>
        <taxon>Bacillati</taxon>
        <taxon>Bacillota</taxon>
        <taxon>Bacilli</taxon>
        <taxon>Lactobacillales</taxon>
        <taxon>Lactobacillaceae</taxon>
        <taxon>Lactobacillus</taxon>
    </lineage>
</organism>
<evidence type="ECO:0000256" key="1">
    <source>
        <dbReference type="ARBA" id="ARBA00012513"/>
    </source>
</evidence>
<name>A0ABM8BHE9_9LACO</name>
<dbReference type="Pfam" id="PF00069">
    <property type="entry name" value="Pkinase"/>
    <property type="match status" value="1"/>
</dbReference>
<dbReference type="Gene3D" id="3.30.10.20">
    <property type="match status" value="3"/>
</dbReference>
<dbReference type="InterPro" id="IPR017441">
    <property type="entry name" value="Protein_kinase_ATP_BS"/>
</dbReference>
<evidence type="ECO:0000313" key="14">
    <source>
        <dbReference type="EMBL" id="BDR60686.1"/>
    </source>
</evidence>